<evidence type="ECO:0000256" key="2">
    <source>
        <dbReference type="ARBA" id="ARBA00004240"/>
    </source>
</evidence>
<gene>
    <name evidence="7" type="ORF">Q9L58_010047</name>
</gene>
<keyword evidence="6" id="KW-0472">Membrane</keyword>
<evidence type="ECO:0000256" key="3">
    <source>
        <dbReference type="ARBA" id="ARBA00004370"/>
    </source>
</evidence>
<evidence type="ECO:0000256" key="1">
    <source>
        <dbReference type="ARBA" id="ARBA00004173"/>
    </source>
</evidence>
<dbReference type="InterPro" id="IPR052374">
    <property type="entry name" value="SERAC1"/>
</dbReference>
<dbReference type="EMBL" id="JBBBZM010000301">
    <property type="protein sequence ID" value="KAL0631099.1"/>
    <property type="molecule type" value="Genomic_DNA"/>
</dbReference>
<dbReference type="Proteomes" id="UP001447188">
    <property type="component" value="Unassembled WGS sequence"/>
</dbReference>
<organism evidence="7 8">
    <name type="scientific">Discina gigas</name>
    <dbReference type="NCBI Taxonomy" id="1032678"/>
    <lineage>
        <taxon>Eukaryota</taxon>
        <taxon>Fungi</taxon>
        <taxon>Dikarya</taxon>
        <taxon>Ascomycota</taxon>
        <taxon>Pezizomycotina</taxon>
        <taxon>Pezizomycetes</taxon>
        <taxon>Pezizales</taxon>
        <taxon>Discinaceae</taxon>
        <taxon>Discina</taxon>
    </lineage>
</organism>
<evidence type="ECO:0000313" key="7">
    <source>
        <dbReference type="EMBL" id="KAL0631099.1"/>
    </source>
</evidence>
<evidence type="ECO:0000313" key="8">
    <source>
        <dbReference type="Proteomes" id="UP001447188"/>
    </source>
</evidence>
<evidence type="ECO:0000256" key="4">
    <source>
        <dbReference type="ARBA" id="ARBA00022824"/>
    </source>
</evidence>
<keyword evidence="5" id="KW-0496">Mitochondrion</keyword>
<keyword evidence="8" id="KW-1185">Reference proteome</keyword>
<comment type="caution">
    <text evidence="7">The sequence shown here is derived from an EMBL/GenBank/DDBJ whole genome shotgun (WGS) entry which is preliminary data.</text>
</comment>
<proteinExistence type="predicted"/>
<evidence type="ECO:0000256" key="5">
    <source>
        <dbReference type="ARBA" id="ARBA00023128"/>
    </source>
</evidence>
<accession>A0ABR3G5C3</accession>
<evidence type="ECO:0000256" key="6">
    <source>
        <dbReference type="ARBA" id="ARBA00023136"/>
    </source>
</evidence>
<dbReference type="SUPFAM" id="SSF53474">
    <property type="entry name" value="alpha/beta-Hydrolases"/>
    <property type="match status" value="1"/>
</dbReference>
<comment type="subcellular location">
    <subcellularLocation>
        <location evidence="2">Endoplasmic reticulum</location>
    </subcellularLocation>
    <subcellularLocation>
        <location evidence="3">Membrane</location>
    </subcellularLocation>
    <subcellularLocation>
        <location evidence="1">Mitochondrion</location>
    </subcellularLocation>
</comment>
<sequence length="412" mass="45934">MAKRQRAFANLPTGDTRSGKLTLRISLIPESVAEEDFLGILESYVNENTPYEEKTATRNTIILWSYASTATSADSGFCVATVTFREIPSVLLHSQSIDLQGAEEPIRVLVDSHFIGLTPLNSPLGEVTVDIIAVTGLAGHAFGSWKSRNTAAMWLRDFLPEHLPTARILTYGYDSKLHKSDSNASIRDFSGRFLETLKTARAREREKYRPMIFIGHSLGGLVIKQALVMAARGNKEDRQIFLTCYGLLLFGVPNRGLHIQALASMVKGQPNSILVNDLDTTSKCLHHLHQEFCDHFKFEDSPIVSIYETKLTRTVVESPEHGVWERTGPLVLMVPEASATYAGPTEKTYNQFSIDADHSNIVKFSDRANQDYLNIRQRILGFVEEAPDVIKKRLAASIQCKKPKSKSYVSTC</sequence>
<name>A0ABR3G5C3_9PEZI</name>
<dbReference type="PANTHER" id="PTHR48182">
    <property type="entry name" value="PROTEIN SERAC1"/>
    <property type="match status" value="1"/>
</dbReference>
<keyword evidence="4" id="KW-0256">Endoplasmic reticulum</keyword>
<reference evidence="7 8" key="1">
    <citation type="submission" date="2024-02" db="EMBL/GenBank/DDBJ databases">
        <title>Discinaceae phylogenomics.</title>
        <authorList>
            <person name="Dirks A.C."/>
            <person name="James T.Y."/>
        </authorList>
    </citation>
    <scope>NUCLEOTIDE SEQUENCE [LARGE SCALE GENOMIC DNA]</scope>
    <source>
        <strain evidence="7 8">ACD0624</strain>
    </source>
</reference>
<protein>
    <recommendedName>
        <fullName evidence="9">DUF676 domain-containing protein</fullName>
    </recommendedName>
</protein>
<evidence type="ECO:0008006" key="9">
    <source>
        <dbReference type="Google" id="ProtNLM"/>
    </source>
</evidence>
<dbReference type="PANTHER" id="PTHR48182:SF2">
    <property type="entry name" value="PROTEIN SERAC1"/>
    <property type="match status" value="1"/>
</dbReference>
<dbReference type="Gene3D" id="3.40.50.1820">
    <property type="entry name" value="alpha/beta hydrolase"/>
    <property type="match status" value="1"/>
</dbReference>
<dbReference type="InterPro" id="IPR029058">
    <property type="entry name" value="AB_hydrolase_fold"/>
</dbReference>